<sequence>MTRSVRRSAAAEQDLTDIWVTIAKDRPLVADRVLTALLEAEDRLADHPQLGRLRPELPGQLRSWSVAPFVIFYRVLEDQILVIRVLHGARDLGDALPASDGE</sequence>
<reference evidence="4" key="1">
    <citation type="journal article" date="2019" name="Int. J. Syst. Evol. Microbiol.">
        <title>The Global Catalogue of Microorganisms (GCM) 10K type strain sequencing project: providing services to taxonomists for standard genome sequencing and annotation.</title>
        <authorList>
            <consortium name="The Broad Institute Genomics Platform"/>
            <consortium name="The Broad Institute Genome Sequencing Center for Infectious Disease"/>
            <person name="Wu L."/>
            <person name="Ma J."/>
        </authorList>
    </citation>
    <scope>NUCLEOTIDE SEQUENCE [LARGE SCALE GENOMIC DNA]</scope>
    <source>
        <strain evidence="4">CCUG 55074</strain>
    </source>
</reference>
<dbReference type="InterPro" id="IPR035093">
    <property type="entry name" value="RelE/ParE_toxin_dom_sf"/>
</dbReference>
<evidence type="ECO:0000313" key="4">
    <source>
        <dbReference type="Proteomes" id="UP001597216"/>
    </source>
</evidence>
<comment type="similarity">
    <text evidence="1">Belongs to the RelE toxin family.</text>
</comment>
<dbReference type="Gene3D" id="3.30.2310.20">
    <property type="entry name" value="RelE-like"/>
    <property type="match status" value="1"/>
</dbReference>
<keyword evidence="2" id="KW-1277">Toxin-antitoxin system</keyword>
<evidence type="ECO:0000256" key="2">
    <source>
        <dbReference type="ARBA" id="ARBA00022649"/>
    </source>
</evidence>
<dbReference type="Pfam" id="PF05016">
    <property type="entry name" value="ParE_toxin"/>
    <property type="match status" value="1"/>
</dbReference>
<dbReference type="EMBL" id="JBHTLQ010000053">
    <property type="protein sequence ID" value="MFD1192366.1"/>
    <property type="molecule type" value="Genomic_DNA"/>
</dbReference>
<protein>
    <submittedName>
        <fullName evidence="3">Type II toxin-antitoxin system RelE/ParE family toxin</fullName>
    </submittedName>
</protein>
<proteinExistence type="inferred from homology"/>
<dbReference type="InterPro" id="IPR051803">
    <property type="entry name" value="TA_system_RelE-like_toxin"/>
</dbReference>
<gene>
    <name evidence="3" type="ORF">ACFQ27_17390</name>
</gene>
<evidence type="ECO:0000313" key="3">
    <source>
        <dbReference type="EMBL" id="MFD1192366.1"/>
    </source>
</evidence>
<dbReference type="RefSeq" id="WP_377354474.1">
    <property type="nucleotide sequence ID" value="NZ_JBHTLQ010000053.1"/>
</dbReference>
<dbReference type="InterPro" id="IPR007712">
    <property type="entry name" value="RelE/ParE_toxin"/>
</dbReference>
<dbReference type="Proteomes" id="UP001597216">
    <property type="component" value="Unassembled WGS sequence"/>
</dbReference>
<dbReference type="PANTHER" id="PTHR33755">
    <property type="entry name" value="TOXIN PARE1-RELATED"/>
    <property type="match status" value="1"/>
</dbReference>
<keyword evidence="4" id="KW-1185">Reference proteome</keyword>
<accession>A0ABW3T675</accession>
<organism evidence="3 4">
    <name type="scientific">Phenylobacterium conjunctum</name>
    <dbReference type="NCBI Taxonomy" id="1298959"/>
    <lineage>
        <taxon>Bacteria</taxon>
        <taxon>Pseudomonadati</taxon>
        <taxon>Pseudomonadota</taxon>
        <taxon>Alphaproteobacteria</taxon>
        <taxon>Caulobacterales</taxon>
        <taxon>Caulobacteraceae</taxon>
        <taxon>Phenylobacterium</taxon>
    </lineage>
</organism>
<name>A0ABW3T675_9CAUL</name>
<evidence type="ECO:0000256" key="1">
    <source>
        <dbReference type="ARBA" id="ARBA00006226"/>
    </source>
</evidence>
<comment type="caution">
    <text evidence="3">The sequence shown here is derived from an EMBL/GenBank/DDBJ whole genome shotgun (WGS) entry which is preliminary data.</text>
</comment>